<dbReference type="SUPFAM" id="SSF51261">
    <property type="entry name" value="Duplicated hybrid motif"/>
    <property type="match status" value="1"/>
</dbReference>
<gene>
    <name evidence="2" type="ORF">GTW09_06855</name>
</gene>
<dbReference type="InterPro" id="IPR016047">
    <property type="entry name" value="M23ase_b-sheet_dom"/>
</dbReference>
<dbReference type="Proteomes" id="UP000478837">
    <property type="component" value="Unassembled WGS sequence"/>
</dbReference>
<comment type="caution">
    <text evidence="2">The sequence shown here is derived from an EMBL/GenBank/DDBJ whole genome shotgun (WGS) entry which is preliminary data.</text>
</comment>
<dbReference type="PANTHER" id="PTHR21666">
    <property type="entry name" value="PEPTIDASE-RELATED"/>
    <property type="match status" value="1"/>
</dbReference>
<accession>A0A6L9MTL8</accession>
<dbReference type="InterPro" id="IPR011055">
    <property type="entry name" value="Dup_hybrid_motif"/>
</dbReference>
<protein>
    <submittedName>
        <fullName evidence="2">Peptidoglycan DD-metalloendopeptidase family protein</fullName>
    </submittedName>
</protein>
<name>A0A6L9MTL8_9ALTE</name>
<proteinExistence type="predicted"/>
<dbReference type="GO" id="GO:0004222">
    <property type="term" value="F:metalloendopeptidase activity"/>
    <property type="evidence" value="ECO:0007669"/>
    <property type="project" value="TreeGrafter"/>
</dbReference>
<evidence type="ECO:0000313" key="2">
    <source>
        <dbReference type="EMBL" id="NDW21233.1"/>
    </source>
</evidence>
<dbReference type="Gene3D" id="2.70.70.10">
    <property type="entry name" value="Glucose Permease (Domain IIA)"/>
    <property type="match status" value="1"/>
</dbReference>
<dbReference type="EMBL" id="JAAAWP010000003">
    <property type="protein sequence ID" value="NDW21233.1"/>
    <property type="molecule type" value="Genomic_DNA"/>
</dbReference>
<evidence type="ECO:0000259" key="1">
    <source>
        <dbReference type="Pfam" id="PF01551"/>
    </source>
</evidence>
<dbReference type="Pfam" id="PF01551">
    <property type="entry name" value="Peptidase_M23"/>
    <property type="match status" value="1"/>
</dbReference>
<dbReference type="CDD" id="cd12797">
    <property type="entry name" value="M23_peptidase"/>
    <property type="match status" value="1"/>
</dbReference>
<feature type="domain" description="M23ase beta-sheet core" evidence="1">
    <location>
        <begin position="131"/>
        <end position="230"/>
    </location>
</feature>
<dbReference type="AlphaFoldDB" id="A0A6L9MTL8"/>
<sequence>MKPLQLEGCFDERRFCIVLSESNRGTGQQNRTYRIGIKRHLNLPVAVTLYSSELGRMAHANAFLSDDSTIELGETSSPSRFWSNMRVKWTVGDINASHNNNYSYAPPLQPLENYPVVQGVNGSFSHFGASKYALDFGAKKGTPILAARGGIVIDTKSSGRKGGPTPEFAKYANYIAILHSDGTTGEYYHLMHNGVAVARGQRIQVGQLIGYTGNTGFSSVPHLHFGVYVAKYHGRYESVPFKMKTVNVDIE</sequence>
<evidence type="ECO:0000313" key="3">
    <source>
        <dbReference type="Proteomes" id="UP000478837"/>
    </source>
</evidence>
<reference evidence="2 3" key="1">
    <citation type="submission" date="2020-01" db="EMBL/GenBank/DDBJ databases">
        <title>Genomes of bacteria type strains.</title>
        <authorList>
            <person name="Chen J."/>
            <person name="Zhu S."/>
            <person name="Yang J."/>
        </authorList>
    </citation>
    <scope>NUCLEOTIDE SEQUENCE [LARGE SCALE GENOMIC DNA]</scope>
    <source>
        <strain evidence="2 3">LMG 22958</strain>
    </source>
</reference>
<dbReference type="PANTHER" id="PTHR21666:SF270">
    <property type="entry name" value="MUREIN HYDROLASE ACTIVATOR ENVC"/>
    <property type="match status" value="1"/>
</dbReference>
<dbReference type="InterPro" id="IPR050570">
    <property type="entry name" value="Cell_wall_metabolism_enzyme"/>
</dbReference>
<keyword evidence="3" id="KW-1185">Reference proteome</keyword>
<organism evidence="2 3">
    <name type="scientific">Alteromonas hispanica</name>
    <dbReference type="NCBI Taxonomy" id="315421"/>
    <lineage>
        <taxon>Bacteria</taxon>
        <taxon>Pseudomonadati</taxon>
        <taxon>Pseudomonadota</taxon>
        <taxon>Gammaproteobacteria</taxon>
        <taxon>Alteromonadales</taxon>
        <taxon>Alteromonadaceae</taxon>
        <taxon>Alteromonas/Salinimonas group</taxon>
        <taxon>Alteromonas</taxon>
    </lineage>
</organism>